<reference evidence="1 2" key="1">
    <citation type="journal article" date="2020" name="IScience">
        <title>Genome Sequencing of the Endangered Kingdonia uniflora (Circaeasteraceae, Ranunculales) Reveals Potential Mechanisms of Evolutionary Specialization.</title>
        <authorList>
            <person name="Sun Y."/>
            <person name="Deng T."/>
            <person name="Zhang A."/>
            <person name="Moore M.J."/>
            <person name="Landis J.B."/>
            <person name="Lin N."/>
            <person name="Zhang H."/>
            <person name="Zhang X."/>
            <person name="Huang J."/>
            <person name="Zhang X."/>
            <person name="Sun H."/>
            <person name="Wang H."/>
        </authorList>
    </citation>
    <scope>NUCLEOTIDE SEQUENCE [LARGE SCALE GENOMIC DNA]</scope>
    <source>
        <strain evidence="1">TB1705</strain>
        <tissue evidence="1">Leaf</tissue>
    </source>
</reference>
<dbReference type="EMBL" id="JACGCM010001690">
    <property type="protein sequence ID" value="KAF6151512.1"/>
    <property type="molecule type" value="Genomic_DNA"/>
</dbReference>
<accession>A0A7J7M9I7</accession>
<dbReference type="OrthoDB" id="1936364at2759"/>
<proteinExistence type="predicted"/>
<dbReference type="InterPro" id="IPR012337">
    <property type="entry name" value="RNaseH-like_sf"/>
</dbReference>
<comment type="caution">
    <text evidence="1">The sequence shown here is derived from an EMBL/GenBank/DDBJ whole genome shotgun (WGS) entry which is preliminary data.</text>
</comment>
<sequence length="113" mass="13254">MYKHTNILSLMSDFCDKELKKFCKTRFASHFLLIQSIIDAEEGLRHTVASSTWRNLQYSNNRDGRKVIEIIQNDEFWKEAKEIVVFFELLRLVDGDGSTAGYLYEAVERIRTT</sequence>
<dbReference type="SUPFAM" id="SSF53098">
    <property type="entry name" value="Ribonuclease H-like"/>
    <property type="match status" value="1"/>
</dbReference>
<protein>
    <submittedName>
        <fullName evidence="1">Uncharacterized protein</fullName>
    </submittedName>
</protein>
<dbReference type="AlphaFoldDB" id="A0A7J7M9I7"/>
<evidence type="ECO:0000313" key="2">
    <source>
        <dbReference type="Proteomes" id="UP000541444"/>
    </source>
</evidence>
<organism evidence="1 2">
    <name type="scientific">Kingdonia uniflora</name>
    <dbReference type="NCBI Taxonomy" id="39325"/>
    <lineage>
        <taxon>Eukaryota</taxon>
        <taxon>Viridiplantae</taxon>
        <taxon>Streptophyta</taxon>
        <taxon>Embryophyta</taxon>
        <taxon>Tracheophyta</taxon>
        <taxon>Spermatophyta</taxon>
        <taxon>Magnoliopsida</taxon>
        <taxon>Ranunculales</taxon>
        <taxon>Circaeasteraceae</taxon>
        <taxon>Kingdonia</taxon>
    </lineage>
</organism>
<gene>
    <name evidence="1" type="ORF">GIB67_016324</name>
</gene>
<name>A0A7J7M9I7_9MAGN</name>
<dbReference type="Proteomes" id="UP000541444">
    <property type="component" value="Unassembled WGS sequence"/>
</dbReference>
<keyword evidence="2" id="KW-1185">Reference proteome</keyword>
<evidence type="ECO:0000313" key="1">
    <source>
        <dbReference type="EMBL" id="KAF6151512.1"/>
    </source>
</evidence>